<gene>
    <name evidence="1" type="ORF">PHMEG_00018794</name>
</gene>
<dbReference type="Proteomes" id="UP000198211">
    <property type="component" value="Unassembled WGS sequence"/>
</dbReference>
<dbReference type="OrthoDB" id="146233at2759"/>
<sequence length="193" mass="21896">MEGAINEHKKTHASECELRLDAALKSLHDTFEAATDLQAEWIERRLNAKLKVAVAAESKNLQLARLSRKTSNADRVKYLFAEVGNTPLRQQLDVGDVNGSSSFWRDVVVENNTNRSDYNGLLSANARFAAIDPSTIVIHDIATMYDMWKTVNREYLKALAMFTKSGEQEEDFLALLWRIYRRFLSSRVLAGKT</sequence>
<accession>A0A225VVR5</accession>
<dbReference type="AlphaFoldDB" id="A0A225VVR5"/>
<reference evidence="2" key="1">
    <citation type="submission" date="2017-03" db="EMBL/GenBank/DDBJ databases">
        <title>Phytopthora megakarya and P. palmivora, two closely related causual agents of cacao black pod achieved similar genome size and gene model numbers by different mechanisms.</title>
        <authorList>
            <person name="Ali S."/>
            <person name="Shao J."/>
            <person name="Larry D.J."/>
            <person name="Kronmiller B."/>
            <person name="Shen D."/>
            <person name="Strem M.D."/>
            <person name="Melnick R.L."/>
            <person name="Guiltinan M.J."/>
            <person name="Tyler B.M."/>
            <person name="Meinhardt L.W."/>
            <person name="Bailey B.A."/>
        </authorList>
    </citation>
    <scope>NUCLEOTIDE SEQUENCE [LARGE SCALE GENOMIC DNA]</scope>
    <source>
        <strain evidence="2">zdho120</strain>
    </source>
</reference>
<protein>
    <submittedName>
        <fullName evidence="1">Uncharacterized protein</fullName>
    </submittedName>
</protein>
<evidence type="ECO:0000313" key="2">
    <source>
        <dbReference type="Proteomes" id="UP000198211"/>
    </source>
</evidence>
<name>A0A225VVR5_9STRA</name>
<keyword evidence="2" id="KW-1185">Reference proteome</keyword>
<organism evidence="1 2">
    <name type="scientific">Phytophthora megakarya</name>
    <dbReference type="NCBI Taxonomy" id="4795"/>
    <lineage>
        <taxon>Eukaryota</taxon>
        <taxon>Sar</taxon>
        <taxon>Stramenopiles</taxon>
        <taxon>Oomycota</taxon>
        <taxon>Peronosporomycetes</taxon>
        <taxon>Peronosporales</taxon>
        <taxon>Peronosporaceae</taxon>
        <taxon>Phytophthora</taxon>
    </lineage>
</organism>
<proteinExistence type="predicted"/>
<dbReference type="EMBL" id="NBNE01003081">
    <property type="protein sequence ID" value="OWZ08630.1"/>
    <property type="molecule type" value="Genomic_DNA"/>
</dbReference>
<comment type="caution">
    <text evidence="1">The sequence shown here is derived from an EMBL/GenBank/DDBJ whole genome shotgun (WGS) entry which is preliminary data.</text>
</comment>
<evidence type="ECO:0000313" key="1">
    <source>
        <dbReference type="EMBL" id="OWZ08630.1"/>
    </source>
</evidence>